<dbReference type="Gene3D" id="3.60.15.10">
    <property type="entry name" value="Ribonuclease Z/Hydroxyacylglutathione hydrolase-like"/>
    <property type="match status" value="1"/>
</dbReference>
<keyword evidence="4" id="KW-1185">Reference proteome</keyword>
<dbReference type="PANTHER" id="PTHR46018">
    <property type="entry name" value="ZINC PHOSPHODIESTERASE ELAC PROTEIN 1"/>
    <property type="match status" value="1"/>
</dbReference>
<dbReference type="EMBL" id="NHOC01000011">
    <property type="protein sequence ID" value="OUM19621.1"/>
    <property type="molecule type" value="Genomic_DNA"/>
</dbReference>
<keyword evidence="1" id="KW-0255">Endonuclease</keyword>
<gene>
    <name evidence="3" type="ORF">CBW42_11880</name>
</gene>
<dbReference type="AlphaFoldDB" id="A0A252F1Q3"/>
<keyword evidence="1" id="KW-0378">Hydrolase</keyword>
<dbReference type="SMART" id="SM00849">
    <property type="entry name" value="Lactamase_B"/>
    <property type="match status" value="1"/>
</dbReference>
<dbReference type="GO" id="GO:0042781">
    <property type="term" value="F:3'-tRNA processing endoribonuclease activity"/>
    <property type="evidence" value="ECO:0007669"/>
    <property type="project" value="TreeGrafter"/>
</dbReference>
<name>A0A252F1Q3_9FIRM</name>
<comment type="caution">
    <text evidence="3">The sequence shown here is derived from an EMBL/GenBank/DDBJ whole genome shotgun (WGS) entry which is preliminary data.</text>
</comment>
<evidence type="ECO:0000256" key="1">
    <source>
        <dbReference type="ARBA" id="ARBA00022759"/>
    </source>
</evidence>
<dbReference type="Pfam" id="PF23023">
    <property type="entry name" value="Anti-Pycsar_Apyc1"/>
    <property type="match status" value="1"/>
</dbReference>
<dbReference type="InterPro" id="IPR001279">
    <property type="entry name" value="Metallo-B-lactamas"/>
</dbReference>
<dbReference type="InterPro" id="IPR036866">
    <property type="entry name" value="RibonucZ/Hydroxyglut_hydro"/>
</dbReference>
<sequence length="321" mass="36423">MPKFLPHSVNCLHNSVRAQAQADRLQTDHVSPIIIAETGTDAKRREIKMEQLYVLGTGNATSVEAFNTCFLIRDGDELFLTDTGGGNGLLKRLRDMDIAPEDIHHVFLSHAHMDHCLGALWLIRVLSVKMQAGHYNGTLSFYGHREVLDTVDAMCNMMLRPKFYRMIGKYIFFEAVQPGETRQIASWSVTFFDIGSKKTLQYGYTLRLHSDRTLVFAGDEPLKPHTAEIGRNTDWLLREVLCCHADEGQFHAYEKKHATMKEACMESADMQVKNAVLWHLEDRTDKKIRKGKYLAEANQWLSGVPEPPVVHVPDDGDILTL</sequence>
<accession>A0A252F1Q3</accession>
<evidence type="ECO:0000313" key="4">
    <source>
        <dbReference type="Proteomes" id="UP000194903"/>
    </source>
</evidence>
<dbReference type="Proteomes" id="UP000194903">
    <property type="component" value="Unassembled WGS sequence"/>
</dbReference>
<dbReference type="SUPFAM" id="SSF56281">
    <property type="entry name" value="Metallo-hydrolase/oxidoreductase"/>
    <property type="match status" value="1"/>
</dbReference>
<reference evidence="3 4" key="1">
    <citation type="submission" date="2017-05" db="EMBL/GenBank/DDBJ databases">
        <title>Butyricicoccus porcorum sp. nov. a butyrate-producing bacterium from the swine intestinal tract.</title>
        <authorList>
            <person name="Trachsel J."/>
            <person name="Humphrey S."/>
            <person name="Allen H.K."/>
        </authorList>
    </citation>
    <scope>NUCLEOTIDE SEQUENCE [LARGE SCALE GENOMIC DNA]</scope>
    <source>
        <strain evidence="3">BB10</strain>
    </source>
</reference>
<organism evidence="3 4">
    <name type="scientific">Butyricicoccus porcorum</name>
    <dbReference type="NCBI Taxonomy" id="1945634"/>
    <lineage>
        <taxon>Bacteria</taxon>
        <taxon>Bacillati</taxon>
        <taxon>Bacillota</taxon>
        <taxon>Clostridia</taxon>
        <taxon>Eubacteriales</taxon>
        <taxon>Butyricicoccaceae</taxon>
        <taxon>Butyricicoccus</taxon>
    </lineage>
</organism>
<proteinExistence type="predicted"/>
<evidence type="ECO:0000259" key="2">
    <source>
        <dbReference type="SMART" id="SM00849"/>
    </source>
</evidence>
<dbReference type="PANTHER" id="PTHR46018:SF2">
    <property type="entry name" value="ZINC PHOSPHODIESTERASE ELAC PROTEIN 1"/>
    <property type="match status" value="1"/>
</dbReference>
<evidence type="ECO:0000313" key="3">
    <source>
        <dbReference type="EMBL" id="OUM19621.1"/>
    </source>
</evidence>
<dbReference type="OrthoDB" id="9794898at2"/>
<feature type="domain" description="Metallo-beta-lactamase" evidence="2">
    <location>
        <begin position="66"/>
        <end position="244"/>
    </location>
</feature>
<keyword evidence="1" id="KW-0540">Nuclease</keyword>
<protein>
    <recommendedName>
        <fullName evidence="2">Metallo-beta-lactamase domain-containing protein</fullName>
    </recommendedName>
</protein>